<keyword evidence="4 9" id="KW-0812">Transmembrane</keyword>
<dbReference type="GO" id="GO:0043953">
    <property type="term" value="P:protein transport by the Tat complex"/>
    <property type="evidence" value="ECO:0007669"/>
    <property type="project" value="UniProtKB-UniRule"/>
</dbReference>
<comment type="subunit">
    <text evidence="9">The Tat system comprises two distinct complexes: a TatABC complex, containing multiple copies of TatA, TatB and TatC subunits, and a separate TatA complex, containing only TatA subunits. Substrates initially bind to the TatABC complex, which probably triggers association of the separate TatA complex to form the active translocon.</text>
</comment>
<dbReference type="InterPro" id="IPR006312">
    <property type="entry name" value="TatA/E"/>
</dbReference>
<dbReference type="EMBL" id="SHKV01000001">
    <property type="protein sequence ID" value="RZU33350.1"/>
    <property type="molecule type" value="Genomic_DNA"/>
</dbReference>
<protein>
    <recommendedName>
        <fullName evidence="9">Sec-independent protein translocase protein TatA</fullName>
    </recommendedName>
</protein>
<dbReference type="RefSeq" id="WP_104529855.1">
    <property type="nucleotide sequence ID" value="NZ_POQT01000035.1"/>
</dbReference>
<dbReference type="Gene3D" id="1.20.5.3310">
    <property type="match status" value="1"/>
</dbReference>
<dbReference type="AlphaFoldDB" id="A0A4Q7Y8N8"/>
<evidence type="ECO:0000256" key="10">
    <source>
        <dbReference type="SAM" id="MobiDB-lite"/>
    </source>
</evidence>
<comment type="subcellular location">
    <subcellularLocation>
        <location evidence="1 9">Cell membrane</location>
        <topology evidence="1 9">Single-pass membrane protein</topology>
    </subcellularLocation>
</comment>
<dbReference type="PANTHER" id="PTHR42982:SF8">
    <property type="entry name" value="SEC-INDEPENDENT PROTEIN TRANSLOCASE PROTEIN TATA"/>
    <property type="match status" value="1"/>
</dbReference>
<organism evidence="11 12">
    <name type="scientific">Blastococcus saxobsidens</name>
    <dbReference type="NCBI Taxonomy" id="138336"/>
    <lineage>
        <taxon>Bacteria</taxon>
        <taxon>Bacillati</taxon>
        <taxon>Actinomycetota</taxon>
        <taxon>Actinomycetes</taxon>
        <taxon>Geodermatophilales</taxon>
        <taxon>Geodermatophilaceae</taxon>
        <taxon>Blastococcus</taxon>
    </lineage>
</organism>
<keyword evidence="5 9" id="KW-0653">Protein transport</keyword>
<dbReference type="GO" id="GO:0008320">
    <property type="term" value="F:protein transmembrane transporter activity"/>
    <property type="evidence" value="ECO:0007669"/>
    <property type="project" value="UniProtKB-UniRule"/>
</dbReference>
<keyword evidence="6 9" id="KW-1133">Transmembrane helix</keyword>
<gene>
    <name evidence="9" type="primary">tatA</name>
    <name evidence="11" type="ORF">BKA19_3071</name>
</gene>
<sequence length="87" mass="9254">MNLGPMEIGLVLLAVLLLFGYKKLPDASRSLGRSLRIFKGEMKGMKEDDRHRPDEPAALRGELVATPSSSSEAGAGARRVPPAPSAP</sequence>
<name>A0A4Q7Y8N8_9ACTN</name>
<evidence type="ECO:0000256" key="5">
    <source>
        <dbReference type="ARBA" id="ARBA00022927"/>
    </source>
</evidence>
<keyword evidence="7 9" id="KW-0811">Translocation</keyword>
<dbReference type="Pfam" id="PF02416">
    <property type="entry name" value="TatA_B_E"/>
    <property type="match status" value="1"/>
</dbReference>
<dbReference type="NCBIfam" id="NF001854">
    <property type="entry name" value="PRK00575.1"/>
    <property type="match status" value="1"/>
</dbReference>
<feature type="region of interest" description="Disordered" evidence="10">
    <location>
        <begin position="63"/>
        <end position="87"/>
    </location>
</feature>
<evidence type="ECO:0000313" key="11">
    <source>
        <dbReference type="EMBL" id="RZU33350.1"/>
    </source>
</evidence>
<dbReference type="PANTHER" id="PTHR42982">
    <property type="entry name" value="SEC-INDEPENDENT PROTEIN TRANSLOCASE PROTEIN TATA"/>
    <property type="match status" value="1"/>
</dbReference>
<feature type="compositionally biased region" description="Low complexity" evidence="10">
    <location>
        <begin position="68"/>
        <end position="80"/>
    </location>
</feature>
<evidence type="ECO:0000256" key="6">
    <source>
        <dbReference type="ARBA" id="ARBA00022989"/>
    </source>
</evidence>
<comment type="similarity">
    <text evidence="9">Belongs to the TatA/E family.</text>
</comment>
<evidence type="ECO:0000256" key="8">
    <source>
        <dbReference type="ARBA" id="ARBA00023136"/>
    </source>
</evidence>
<proteinExistence type="inferred from homology"/>
<keyword evidence="12" id="KW-1185">Reference proteome</keyword>
<comment type="function">
    <text evidence="9">Part of the twin-arginine translocation (Tat) system that transports large folded proteins containing a characteristic twin-arginine motif in their signal peptide across membranes. TatA could form the protein-conducting channel of the Tat system.</text>
</comment>
<evidence type="ECO:0000256" key="3">
    <source>
        <dbReference type="ARBA" id="ARBA00022475"/>
    </source>
</evidence>
<comment type="caution">
    <text evidence="11">The sequence shown here is derived from an EMBL/GenBank/DDBJ whole genome shotgun (WGS) entry which is preliminary data.</text>
</comment>
<evidence type="ECO:0000256" key="4">
    <source>
        <dbReference type="ARBA" id="ARBA00022692"/>
    </source>
</evidence>
<dbReference type="OrthoDB" id="5245163at2"/>
<evidence type="ECO:0000256" key="1">
    <source>
        <dbReference type="ARBA" id="ARBA00004162"/>
    </source>
</evidence>
<dbReference type="HAMAP" id="MF_00236">
    <property type="entry name" value="TatA_E"/>
    <property type="match status" value="1"/>
</dbReference>
<evidence type="ECO:0000256" key="2">
    <source>
        <dbReference type="ARBA" id="ARBA00022448"/>
    </source>
</evidence>
<keyword evidence="8 9" id="KW-0472">Membrane</keyword>
<evidence type="ECO:0000256" key="7">
    <source>
        <dbReference type="ARBA" id="ARBA00023010"/>
    </source>
</evidence>
<keyword evidence="2 9" id="KW-0813">Transport</keyword>
<dbReference type="InterPro" id="IPR003369">
    <property type="entry name" value="TatA/B/E"/>
</dbReference>
<accession>A0A4Q7Y8N8</accession>
<evidence type="ECO:0000313" key="12">
    <source>
        <dbReference type="Proteomes" id="UP000292507"/>
    </source>
</evidence>
<evidence type="ECO:0000256" key="9">
    <source>
        <dbReference type="HAMAP-Rule" id="MF_00236"/>
    </source>
</evidence>
<dbReference type="GO" id="GO:0033281">
    <property type="term" value="C:TAT protein transport complex"/>
    <property type="evidence" value="ECO:0007669"/>
    <property type="project" value="UniProtKB-UniRule"/>
</dbReference>
<keyword evidence="3 9" id="KW-1003">Cell membrane</keyword>
<dbReference type="Proteomes" id="UP000292507">
    <property type="component" value="Unassembled WGS sequence"/>
</dbReference>
<reference evidence="11 12" key="1">
    <citation type="submission" date="2019-02" db="EMBL/GenBank/DDBJ databases">
        <title>Sequencing the genomes of 1000 actinobacteria strains.</title>
        <authorList>
            <person name="Klenk H.-P."/>
        </authorList>
    </citation>
    <scope>NUCLEOTIDE SEQUENCE [LARGE SCALE GENOMIC DNA]</scope>
    <source>
        <strain evidence="11 12">DSM 44509</strain>
    </source>
</reference>